<evidence type="ECO:0000256" key="1">
    <source>
        <dbReference type="SAM" id="MobiDB-lite"/>
    </source>
</evidence>
<name>A0AAE3IKF9_9BACT</name>
<comment type="caution">
    <text evidence="4">The sequence shown here is derived from an EMBL/GenBank/DDBJ whole genome shotgun (WGS) entry which is preliminary data.</text>
</comment>
<evidence type="ECO:0000313" key="5">
    <source>
        <dbReference type="Proteomes" id="UP001209317"/>
    </source>
</evidence>
<evidence type="ECO:0000259" key="3">
    <source>
        <dbReference type="Pfam" id="PF03544"/>
    </source>
</evidence>
<protein>
    <submittedName>
        <fullName evidence="4">Energy transducer TonB</fullName>
    </submittedName>
</protein>
<dbReference type="SUPFAM" id="SSF74653">
    <property type="entry name" value="TolA/TonB C-terminal domain"/>
    <property type="match status" value="1"/>
</dbReference>
<reference evidence="4" key="1">
    <citation type="submission" date="2022-10" db="EMBL/GenBank/DDBJ databases">
        <authorList>
            <person name="Kim H.S."/>
            <person name="Kim J.-S."/>
            <person name="Suh M.K."/>
            <person name="Eom M.K."/>
            <person name="Lee J.-S."/>
        </authorList>
    </citation>
    <scope>NUCLEOTIDE SEQUENCE</scope>
    <source>
        <strain evidence="4">LIP-5</strain>
    </source>
</reference>
<gene>
    <name evidence="4" type="ORF">OD355_05330</name>
</gene>
<feature type="domain" description="TonB C-terminal" evidence="3">
    <location>
        <begin position="219"/>
        <end position="279"/>
    </location>
</feature>
<feature type="compositionally biased region" description="Pro residues" evidence="1">
    <location>
        <begin position="85"/>
        <end position="100"/>
    </location>
</feature>
<proteinExistence type="predicted"/>
<dbReference type="RefSeq" id="WP_263037425.1">
    <property type="nucleotide sequence ID" value="NZ_JAOTPL010000005.1"/>
</dbReference>
<organism evidence="4 5">
    <name type="scientific">Haoranjiania flava</name>
    <dbReference type="NCBI Taxonomy" id="1856322"/>
    <lineage>
        <taxon>Bacteria</taxon>
        <taxon>Pseudomonadati</taxon>
        <taxon>Bacteroidota</taxon>
        <taxon>Chitinophagia</taxon>
        <taxon>Chitinophagales</taxon>
        <taxon>Chitinophagaceae</taxon>
        <taxon>Haoranjiania</taxon>
    </lineage>
</organism>
<keyword evidence="5" id="KW-1185">Reference proteome</keyword>
<dbReference type="EMBL" id="JAOTPL010000005">
    <property type="protein sequence ID" value="MCU7693937.1"/>
    <property type="molecule type" value="Genomic_DNA"/>
</dbReference>
<evidence type="ECO:0000256" key="2">
    <source>
        <dbReference type="SAM" id="Phobius"/>
    </source>
</evidence>
<keyword evidence="2" id="KW-0472">Membrane</keyword>
<dbReference type="AlphaFoldDB" id="A0AAE3IKF9"/>
<feature type="region of interest" description="Disordered" evidence="1">
    <location>
        <begin position="81"/>
        <end position="103"/>
    </location>
</feature>
<dbReference type="GO" id="GO:0055085">
    <property type="term" value="P:transmembrane transport"/>
    <property type="evidence" value="ECO:0007669"/>
    <property type="project" value="InterPro"/>
</dbReference>
<dbReference type="InterPro" id="IPR037682">
    <property type="entry name" value="TonB_C"/>
</dbReference>
<accession>A0AAE3IKF9</accession>
<feature type="transmembrane region" description="Helical" evidence="2">
    <location>
        <begin position="36"/>
        <end position="56"/>
    </location>
</feature>
<dbReference type="Proteomes" id="UP001209317">
    <property type="component" value="Unassembled WGS sequence"/>
</dbReference>
<keyword evidence="2" id="KW-0812">Transmembrane</keyword>
<dbReference type="Pfam" id="PF03544">
    <property type="entry name" value="TonB_C"/>
    <property type="match status" value="1"/>
</dbReference>
<keyword evidence="2" id="KW-1133">Transmembrane helix</keyword>
<sequence>MDASKIANADFLDILFDQRNKEYGAYELRKTYRRRLWAAVVGMTVIALALAGYLFFNVANKNKEKTTMMIEDIQLSQVDQAKVEAPPPPPLPPPPPPPKSEPVKLDITKFTPPKVAPDIQVKEPPKTQTELKEERIGSFDQEGLKTAAVAPPVEVSGAGGKAFVNVAATAAPAVKEDYDKEFTTVQVEAKYPGDWENFLRRNLNNDTPVDNGAPPGQYRVTVSFRVDKQGNVTEVKALNDPGYGTAAEAVRAIKASGKWEPGIQNNQKVISRKKQAIVFVVQE</sequence>
<dbReference type="Gene3D" id="3.30.1150.10">
    <property type="match status" value="1"/>
</dbReference>
<evidence type="ECO:0000313" key="4">
    <source>
        <dbReference type="EMBL" id="MCU7693937.1"/>
    </source>
</evidence>